<comment type="caution">
    <text evidence="2">The sequence shown here is derived from an EMBL/GenBank/DDBJ whole genome shotgun (WGS) entry which is preliminary data.</text>
</comment>
<dbReference type="Proteomes" id="UP000663882">
    <property type="component" value="Unassembled WGS sequence"/>
</dbReference>
<evidence type="ECO:0000313" key="2">
    <source>
        <dbReference type="EMBL" id="CAF1053173.1"/>
    </source>
</evidence>
<evidence type="ECO:0000256" key="1">
    <source>
        <dbReference type="SAM" id="Coils"/>
    </source>
</evidence>
<sequence length="353" mass="41138">MPEIGSCTDITCDDELKQLYECHCCLHPVCLYHLNEHVQITKQNKQQTDGLRKELNTIVNTLQLIVEEKLSTIEREQNLIEQAKKILDISNSSMDELENVFEKINQTITLNRSENMVKIEPSLSETTYRSSICKSNKENMNPKDVVEESEISKNNEYSTDITHDFVDIITLDETDESIQDEHVNEEPKKRKLKSYTSIYDKCPLTFDGAYGLTNANHSIEFCKHGKTRRMQLYFHLFHKHQLKKVYIQRLIQAIAENKDPRITKLFDKNEDVIDHFYKISCPFFHGRVNSLKYSGQNVTISPCQRPFIVFHKLAYHLQHGHKISKELAQKLVEDLKKNRTKYDMALAPLISST</sequence>
<dbReference type="AlphaFoldDB" id="A0A814KKF3"/>
<feature type="coiled-coil region" evidence="1">
    <location>
        <begin position="66"/>
        <end position="100"/>
    </location>
</feature>
<accession>A0A814KKF3</accession>
<dbReference type="OrthoDB" id="10031879at2759"/>
<evidence type="ECO:0000313" key="3">
    <source>
        <dbReference type="EMBL" id="CAF1103269.1"/>
    </source>
</evidence>
<evidence type="ECO:0000313" key="4">
    <source>
        <dbReference type="Proteomes" id="UP000663882"/>
    </source>
</evidence>
<keyword evidence="1" id="KW-0175">Coiled coil</keyword>
<dbReference type="EMBL" id="CAJNOO010000876">
    <property type="protein sequence ID" value="CAF1053173.1"/>
    <property type="molecule type" value="Genomic_DNA"/>
</dbReference>
<organism evidence="2 4">
    <name type="scientific">Rotaria sordida</name>
    <dbReference type="NCBI Taxonomy" id="392033"/>
    <lineage>
        <taxon>Eukaryota</taxon>
        <taxon>Metazoa</taxon>
        <taxon>Spiralia</taxon>
        <taxon>Gnathifera</taxon>
        <taxon>Rotifera</taxon>
        <taxon>Eurotatoria</taxon>
        <taxon>Bdelloidea</taxon>
        <taxon>Philodinida</taxon>
        <taxon>Philodinidae</taxon>
        <taxon>Rotaria</taxon>
    </lineage>
</organism>
<gene>
    <name evidence="2" type="ORF">RFH988_LOCUS16843</name>
    <name evidence="3" type="ORF">SEV965_LOCUS15987</name>
</gene>
<proteinExistence type="predicted"/>
<reference evidence="2" key="1">
    <citation type="submission" date="2021-02" db="EMBL/GenBank/DDBJ databases">
        <authorList>
            <person name="Nowell W R."/>
        </authorList>
    </citation>
    <scope>NUCLEOTIDE SEQUENCE</scope>
</reference>
<protein>
    <submittedName>
        <fullName evidence="2">Uncharacterized protein</fullName>
    </submittedName>
</protein>
<dbReference type="Proteomes" id="UP000663889">
    <property type="component" value="Unassembled WGS sequence"/>
</dbReference>
<name>A0A814KKF3_9BILA</name>
<dbReference type="EMBL" id="CAJNOU010000859">
    <property type="protein sequence ID" value="CAF1103269.1"/>
    <property type="molecule type" value="Genomic_DNA"/>
</dbReference>